<evidence type="ECO:0008006" key="3">
    <source>
        <dbReference type="Google" id="ProtNLM"/>
    </source>
</evidence>
<sequence>MLQKRAHKEKQPALNLQPSILLLQPFIPLLQLLETSIGAASAGAPSIGAPSVGVHSRSQGLHQRSFSLAQTLPPSTLTQSSLPLPQSSFLPQSALNPHHNTRRNTKWRFLEGVRVSGALPPRTVLVQQCICDEGVLEVLCNYAAPSKKFQPSRHVSWGESSYFPEPKEQGNVAGELQRTACFVCEKHPVELCNILVYFIYPTRDITMETLRQGVELNFDQIGLQRSEQLRELYKSLKAVEASPQTKRRSAALSPEDLTDTEWYYLVRMSFELKARGINNKHTLAYQSRVGLVQWLKPYTDETLVELGQKGVRSLLAVPVR</sequence>
<dbReference type="SUPFAM" id="SSF53800">
    <property type="entry name" value="Chelatase"/>
    <property type="match status" value="1"/>
</dbReference>
<dbReference type="PANTHER" id="PTHR46266:SF3">
    <property type="entry name" value="TRANSCRIPTION FACTOR EGL1"/>
    <property type="match status" value="1"/>
</dbReference>
<dbReference type="STRING" id="3818.A0A444Y0G4"/>
<protein>
    <recommendedName>
        <fullName evidence="3">Transcription factor MYC/MYB N-terminal domain-containing protein</fullName>
    </recommendedName>
</protein>
<name>A0A444Y0G4_ARAHY</name>
<dbReference type="GO" id="GO:0006783">
    <property type="term" value="P:heme biosynthetic process"/>
    <property type="evidence" value="ECO:0007669"/>
    <property type="project" value="InterPro"/>
</dbReference>
<dbReference type="GO" id="GO:0004325">
    <property type="term" value="F:ferrochelatase activity"/>
    <property type="evidence" value="ECO:0007669"/>
    <property type="project" value="InterPro"/>
</dbReference>
<comment type="caution">
    <text evidence="1">The sequence shown here is derived from an EMBL/GenBank/DDBJ whole genome shotgun (WGS) entry which is preliminary data.</text>
</comment>
<gene>
    <name evidence="1" type="ORF">Ahy_B08g090702</name>
</gene>
<proteinExistence type="predicted"/>
<evidence type="ECO:0000313" key="1">
    <source>
        <dbReference type="EMBL" id="RYQ95424.1"/>
    </source>
</evidence>
<dbReference type="EMBL" id="SDMP01000018">
    <property type="protein sequence ID" value="RYQ95424.1"/>
    <property type="molecule type" value="Genomic_DNA"/>
</dbReference>
<keyword evidence="2" id="KW-1185">Reference proteome</keyword>
<accession>A0A444Y0G4</accession>
<dbReference type="AlphaFoldDB" id="A0A444Y0G4"/>
<evidence type="ECO:0000313" key="2">
    <source>
        <dbReference type="Proteomes" id="UP000289738"/>
    </source>
</evidence>
<dbReference type="Pfam" id="PF00762">
    <property type="entry name" value="Ferrochelatase"/>
    <property type="match status" value="1"/>
</dbReference>
<dbReference type="PANTHER" id="PTHR46266">
    <property type="entry name" value="TRANSCRIPTION FACTOR TT8"/>
    <property type="match status" value="1"/>
</dbReference>
<dbReference type="Proteomes" id="UP000289738">
    <property type="component" value="Chromosome B08"/>
</dbReference>
<organism evidence="1 2">
    <name type="scientific">Arachis hypogaea</name>
    <name type="common">Peanut</name>
    <dbReference type="NCBI Taxonomy" id="3818"/>
    <lineage>
        <taxon>Eukaryota</taxon>
        <taxon>Viridiplantae</taxon>
        <taxon>Streptophyta</taxon>
        <taxon>Embryophyta</taxon>
        <taxon>Tracheophyta</taxon>
        <taxon>Spermatophyta</taxon>
        <taxon>Magnoliopsida</taxon>
        <taxon>eudicotyledons</taxon>
        <taxon>Gunneridae</taxon>
        <taxon>Pentapetalae</taxon>
        <taxon>rosids</taxon>
        <taxon>fabids</taxon>
        <taxon>Fabales</taxon>
        <taxon>Fabaceae</taxon>
        <taxon>Papilionoideae</taxon>
        <taxon>50 kb inversion clade</taxon>
        <taxon>dalbergioids sensu lato</taxon>
        <taxon>Dalbergieae</taxon>
        <taxon>Pterocarpus clade</taxon>
        <taxon>Arachis</taxon>
    </lineage>
</organism>
<dbReference type="InterPro" id="IPR001015">
    <property type="entry name" value="Ferrochelatase"/>
</dbReference>
<reference evidence="1 2" key="1">
    <citation type="submission" date="2019-01" db="EMBL/GenBank/DDBJ databases">
        <title>Sequencing of cultivated peanut Arachis hypogaea provides insights into genome evolution and oil improvement.</title>
        <authorList>
            <person name="Chen X."/>
        </authorList>
    </citation>
    <scope>NUCLEOTIDE SEQUENCE [LARGE SCALE GENOMIC DNA]</scope>
    <source>
        <strain evidence="2">cv. Fuhuasheng</strain>
        <tissue evidence="1">Leaves</tissue>
    </source>
</reference>
<dbReference type="Gene3D" id="3.40.50.1400">
    <property type="match status" value="1"/>
</dbReference>